<dbReference type="PANTHER" id="PTHR43281:SF1">
    <property type="entry name" value="FARNESYL DIPHOSPHATE SYNTHASE"/>
    <property type="match status" value="1"/>
</dbReference>
<reference evidence="7" key="1">
    <citation type="submission" date="2019-06" db="EMBL/GenBank/DDBJ databases">
        <authorList>
            <person name="Murdoch R.W."/>
            <person name="Fathepure B."/>
        </authorList>
    </citation>
    <scope>NUCLEOTIDE SEQUENCE</scope>
</reference>
<dbReference type="Pfam" id="PF00348">
    <property type="entry name" value="polyprenyl_synt"/>
    <property type="match status" value="1"/>
</dbReference>
<evidence type="ECO:0000313" key="7">
    <source>
        <dbReference type="EMBL" id="QEA04567.1"/>
    </source>
</evidence>
<dbReference type="InterPro" id="IPR033749">
    <property type="entry name" value="Polyprenyl_synt_CS"/>
</dbReference>
<dbReference type="GO" id="GO:0046872">
    <property type="term" value="F:metal ion binding"/>
    <property type="evidence" value="ECO:0007669"/>
    <property type="project" value="UniProtKB-KW"/>
</dbReference>
<sequence length="294" mass="31064">MAIEQRLSECRERVEAALEHALPPAGLAPARLHEAMRYAVLGNGKRLRPLLVYLGGEALDAPAAALDAAACAVECIHCYSLVHDDLPAMDDDDLRRGRPTCHRAYDDATAILVGDALQALAFRLVARTPGVGAEARVAMLDTLATAAGSRGLCGGQAMDLAAVGHAVTEAELEAMHIHKTGALIRASVRLGALCGEAPDAPELEQLDHYAKCIGLAFQVQDDILDVDGDADVLGKASGADARLDKPTYPALLGLSEARAFAAQLRDDALASLEPLGERAEGLREIANYVIERDH</sequence>
<dbReference type="GO" id="GO:0004337">
    <property type="term" value="F:(2E,6E)-farnesyl diphosphate synthase activity"/>
    <property type="evidence" value="ECO:0007669"/>
    <property type="project" value="UniProtKB-EC"/>
</dbReference>
<evidence type="ECO:0000256" key="5">
    <source>
        <dbReference type="ARBA" id="ARBA00022842"/>
    </source>
</evidence>
<dbReference type="NCBIfam" id="NF007877">
    <property type="entry name" value="PRK10581.1"/>
    <property type="match status" value="1"/>
</dbReference>
<organism evidence="7">
    <name type="scientific">uncultured organism</name>
    <dbReference type="NCBI Taxonomy" id="155900"/>
    <lineage>
        <taxon>unclassified sequences</taxon>
        <taxon>environmental samples</taxon>
    </lineage>
</organism>
<dbReference type="InterPro" id="IPR000092">
    <property type="entry name" value="Polyprenyl_synt"/>
</dbReference>
<dbReference type="SFLD" id="SFLDS00005">
    <property type="entry name" value="Isoprenoid_Synthase_Type_I"/>
    <property type="match status" value="1"/>
</dbReference>
<dbReference type="SFLD" id="SFLDG01017">
    <property type="entry name" value="Polyprenyl_Transferase_Like"/>
    <property type="match status" value="1"/>
</dbReference>
<dbReference type="InterPro" id="IPR008949">
    <property type="entry name" value="Isoprenoid_synthase_dom_sf"/>
</dbReference>
<proteinExistence type="inferred from homology"/>
<evidence type="ECO:0000256" key="6">
    <source>
        <dbReference type="ARBA" id="ARBA00023229"/>
    </source>
</evidence>
<dbReference type="PROSITE" id="PS00444">
    <property type="entry name" value="POLYPRENYL_SYNTHASE_2"/>
    <property type="match status" value="1"/>
</dbReference>
<gene>
    <name evidence="7" type="primary">ispA</name>
    <name evidence="7" type="ORF">KBTEX_00875</name>
</gene>
<keyword evidence="4" id="KW-0479">Metal-binding</keyword>
<dbReference type="PANTHER" id="PTHR43281">
    <property type="entry name" value="FARNESYL DIPHOSPHATE SYNTHASE"/>
    <property type="match status" value="1"/>
</dbReference>
<evidence type="ECO:0000256" key="3">
    <source>
        <dbReference type="ARBA" id="ARBA00022679"/>
    </source>
</evidence>
<keyword evidence="3 7" id="KW-0808">Transferase</keyword>
<evidence type="ECO:0000256" key="1">
    <source>
        <dbReference type="ARBA" id="ARBA00001946"/>
    </source>
</evidence>
<dbReference type="InterPro" id="IPR053378">
    <property type="entry name" value="Prenyl_diphosphate_synthase"/>
</dbReference>
<dbReference type="SUPFAM" id="SSF48576">
    <property type="entry name" value="Terpenoid synthases"/>
    <property type="match status" value="1"/>
</dbReference>
<accession>A0A5B8RCZ0</accession>
<dbReference type="EMBL" id="MN079085">
    <property type="protein sequence ID" value="QEA04567.1"/>
    <property type="molecule type" value="Genomic_DNA"/>
</dbReference>
<dbReference type="AlphaFoldDB" id="A0A5B8RCZ0"/>
<evidence type="ECO:0000256" key="2">
    <source>
        <dbReference type="ARBA" id="ARBA00006706"/>
    </source>
</evidence>
<dbReference type="GO" id="GO:0008299">
    <property type="term" value="P:isoprenoid biosynthetic process"/>
    <property type="evidence" value="ECO:0007669"/>
    <property type="project" value="UniProtKB-KW"/>
</dbReference>
<protein>
    <submittedName>
        <fullName evidence="7">Farnesyl diphosphate synthase</fullName>
        <ecNumber evidence="7">2.5.1.10</ecNumber>
    </submittedName>
</protein>
<dbReference type="NCBIfam" id="NF045485">
    <property type="entry name" value="FPPsyn"/>
    <property type="match status" value="1"/>
</dbReference>
<dbReference type="EC" id="2.5.1.10" evidence="7"/>
<keyword evidence="6" id="KW-0414">Isoprene biosynthesis</keyword>
<dbReference type="PROSITE" id="PS00723">
    <property type="entry name" value="POLYPRENYL_SYNTHASE_1"/>
    <property type="match status" value="1"/>
</dbReference>
<evidence type="ECO:0000256" key="4">
    <source>
        <dbReference type="ARBA" id="ARBA00022723"/>
    </source>
</evidence>
<comment type="cofactor">
    <cofactor evidence="1">
        <name>Mg(2+)</name>
        <dbReference type="ChEBI" id="CHEBI:18420"/>
    </cofactor>
</comment>
<dbReference type="FunFam" id="1.10.600.10:FF:000001">
    <property type="entry name" value="Geranylgeranyl diphosphate synthase"/>
    <property type="match status" value="1"/>
</dbReference>
<comment type="similarity">
    <text evidence="2">Belongs to the FPP/GGPP synthase family.</text>
</comment>
<dbReference type="CDD" id="cd00685">
    <property type="entry name" value="Trans_IPPS_HT"/>
    <property type="match status" value="1"/>
</dbReference>
<keyword evidence="5" id="KW-0460">Magnesium</keyword>
<dbReference type="Gene3D" id="1.10.600.10">
    <property type="entry name" value="Farnesyl Diphosphate Synthase"/>
    <property type="match status" value="1"/>
</dbReference>
<name>A0A5B8RCZ0_9ZZZZ</name>